<gene>
    <name evidence="2" type="ORF">LzC2_42560</name>
</gene>
<organism evidence="2 3">
    <name type="scientific">Alienimonas chondri</name>
    <dbReference type="NCBI Taxonomy" id="2681879"/>
    <lineage>
        <taxon>Bacteria</taxon>
        <taxon>Pseudomonadati</taxon>
        <taxon>Planctomycetota</taxon>
        <taxon>Planctomycetia</taxon>
        <taxon>Planctomycetales</taxon>
        <taxon>Planctomycetaceae</taxon>
        <taxon>Alienimonas</taxon>
    </lineage>
</organism>
<dbReference type="Proteomes" id="UP000609651">
    <property type="component" value="Unassembled WGS sequence"/>
</dbReference>
<evidence type="ECO:0000256" key="1">
    <source>
        <dbReference type="SAM" id="MobiDB-lite"/>
    </source>
</evidence>
<accession>A0ABX1VLF7</accession>
<keyword evidence="3" id="KW-1185">Reference proteome</keyword>
<protein>
    <submittedName>
        <fullName evidence="2">Uncharacterized protein</fullName>
    </submittedName>
</protein>
<feature type="region of interest" description="Disordered" evidence="1">
    <location>
        <begin position="72"/>
        <end position="96"/>
    </location>
</feature>
<evidence type="ECO:0000313" key="2">
    <source>
        <dbReference type="EMBL" id="NNJ28145.1"/>
    </source>
</evidence>
<sequence>MEPVDGRRGERRRPVAVCLLEGAAGGPGHALLVPVRDDGLAAVHLGEGDVAGLGGAGVGEQIERQHEIRRGAVPGNAETGAPTVRGDRREERSAVGAGVDADGRAFVAALQGEVFS</sequence>
<reference evidence="2 3" key="1">
    <citation type="journal article" date="2020" name="Syst. Appl. Microbiol.">
        <title>Alienimonas chondri sp. nov., a novel planctomycete isolated from the biofilm of the red alga Chondrus crispus.</title>
        <authorList>
            <person name="Vitorino I."/>
            <person name="Albuquerque L."/>
            <person name="Wiegand S."/>
            <person name="Kallscheuer N."/>
            <person name="da Costa M.S."/>
            <person name="Lobo-da-Cunha A."/>
            <person name="Jogler C."/>
            <person name="Lage O.M."/>
        </authorList>
    </citation>
    <scope>NUCLEOTIDE SEQUENCE [LARGE SCALE GENOMIC DNA]</scope>
    <source>
        <strain evidence="2 3">LzC2</strain>
    </source>
</reference>
<name>A0ABX1VLF7_9PLAN</name>
<proteinExistence type="predicted"/>
<evidence type="ECO:0000313" key="3">
    <source>
        <dbReference type="Proteomes" id="UP000609651"/>
    </source>
</evidence>
<dbReference type="EMBL" id="WTPX01000319">
    <property type="protein sequence ID" value="NNJ28145.1"/>
    <property type="molecule type" value="Genomic_DNA"/>
</dbReference>
<comment type="caution">
    <text evidence="2">The sequence shown here is derived from an EMBL/GenBank/DDBJ whole genome shotgun (WGS) entry which is preliminary data.</text>
</comment>